<proteinExistence type="predicted"/>
<reference evidence="1 2" key="1">
    <citation type="submission" date="2017-03" db="EMBL/GenBank/DDBJ databases">
        <title>Paenibacillus larvae genome sequencing.</title>
        <authorList>
            <person name="Dingman D.W."/>
        </authorList>
    </citation>
    <scope>NUCLEOTIDE SEQUENCE [LARGE SCALE GENOMIC DNA]</scope>
    <source>
        <strain evidence="1 2">SAG 10367</strain>
    </source>
</reference>
<dbReference type="RefSeq" id="WP_024093664.1">
    <property type="nucleotide sequence ID" value="NZ_CP019794.1"/>
</dbReference>
<organism evidence="1 2">
    <name type="scientific">Paenibacillus larvae subsp. pulvifaciens</name>
    <dbReference type="NCBI Taxonomy" id="1477"/>
    <lineage>
        <taxon>Bacteria</taxon>
        <taxon>Bacillati</taxon>
        <taxon>Bacillota</taxon>
        <taxon>Bacilli</taxon>
        <taxon>Bacillales</taxon>
        <taxon>Paenibacillaceae</taxon>
        <taxon>Paenibacillus</taxon>
    </lineage>
</organism>
<evidence type="ECO:0000313" key="1">
    <source>
        <dbReference type="EMBL" id="ARF69323.1"/>
    </source>
</evidence>
<name>A0A1U9YK05_9BACL</name>
<protein>
    <submittedName>
        <fullName evidence="1">Uncharacterized protein</fullName>
    </submittedName>
</protein>
<sequence length="89" mass="10113">MKMDEKELQHLVFLSEVVLTGNKKGLMKETLQCLLYVAKSVQNVDLPESVIAEIKQLTGHIEADLRSENERIRGIQDRLAQANRRNPLG</sequence>
<accession>A0A1U9YK05</accession>
<gene>
    <name evidence="1" type="ORF">B7C51_18140</name>
</gene>
<dbReference type="EMBL" id="CP020557">
    <property type="protein sequence ID" value="ARF69323.1"/>
    <property type="molecule type" value="Genomic_DNA"/>
</dbReference>
<evidence type="ECO:0000313" key="2">
    <source>
        <dbReference type="Proteomes" id="UP000192727"/>
    </source>
</evidence>
<dbReference type="AlphaFoldDB" id="A0A1U9YK05"/>
<dbReference type="Proteomes" id="UP000192727">
    <property type="component" value="Chromosome"/>
</dbReference>
<dbReference type="GeneID" id="64218066"/>